<reference evidence="2" key="1">
    <citation type="submission" date="2021-05" db="EMBL/GenBank/DDBJ databases">
        <authorList>
            <person name="Alioto T."/>
            <person name="Alioto T."/>
            <person name="Gomez Garrido J."/>
        </authorList>
    </citation>
    <scope>NUCLEOTIDE SEQUENCE</scope>
</reference>
<evidence type="ECO:0000313" key="2">
    <source>
        <dbReference type="EMBL" id="CAG6660607.1"/>
    </source>
</evidence>
<accession>A0A8D8S387</accession>
<protein>
    <submittedName>
        <fullName evidence="2">Uncharacterized protein</fullName>
    </submittedName>
</protein>
<name>A0A8D8S387_9HEMI</name>
<keyword evidence="1" id="KW-0812">Transmembrane</keyword>
<feature type="transmembrane region" description="Helical" evidence="1">
    <location>
        <begin position="79"/>
        <end position="99"/>
    </location>
</feature>
<keyword evidence="1" id="KW-1133">Transmembrane helix</keyword>
<dbReference type="AlphaFoldDB" id="A0A8D8S387"/>
<sequence length="106" mass="12279">MRTGVFNVTKLKAGNVIYYYTSHLTDLGSELLLDDESQKLYGIPISFHSLLSDLVDITCHQSSHNLVYSFEIKSHFRSFLSVTFTYLYLIVIVILFRVVCNLNYFQ</sequence>
<proteinExistence type="predicted"/>
<organism evidence="2">
    <name type="scientific">Cacopsylla melanoneura</name>
    <dbReference type="NCBI Taxonomy" id="428564"/>
    <lineage>
        <taxon>Eukaryota</taxon>
        <taxon>Metazoa</taxon>
        <taxon>Ecdysozoa</taxon>
        <taxon>Arthropoda</taxon>
        <taxon>Hexapoda</taxon>
        <taxon>Insecta</taxon>
        <taxon>Pterygota</taxon>
        <taxon>Neoptera</taxon>
        <taxon>Paraneoptera</taxon>
        <taxon>Hemiptera</taxon>
        <taxon>Sternorrhyncha</taxon>
        <taxon>Psylloidea</taxon>
        <taxon>Psyllidae</taxon>
        <taxon>Psyllinae</taxon>
        <taxon>Cacopsylla</taxon>
    </lineage>
</organism>
<dbReference type="EMBL" id="HBUF01197456">
    <property type="protein sequence ID" value="CAG6660607.1"/>
    <property type="molecule type" value="Transcribed_RNA"/>
</dbReference>
<evidence type="ECO:0000256" key="1">
    <source>
        <dbReference type="SAM" id="Phobius"/>
    </source>
</evidence>
<keyword evidence="1" id="KW-0472">Membrane</keyword>